<evidence type="ECO:0000256" key="1">
    <source>
        <dbReference type="SAM" id="Phobius"/>
    </source>
</evidence>
<sequence length="69" mass="8210">MKKRIGYISAWALFWSGHLMYLLMHRIPKLYPIYRWSMLSSIKSQEWAGIETPWAHIKNKMTNAGIENN</sequence>
<proteinExistence type="predicted"/>
<gene>
    <name evidence="2" type="ORF">UFOVP449_4</name>
</gene>
<dbReference type="EMBL" id="LR796420">
    <property type="protein sequence ID" value="CAB4142247.1"/>
    <property type="molecule type" value="Genomic_DNA"/>
</dbReference>
<organism evidence="2">
    <name type="scientific">uncultured Caudovirales phage</name>
    <dbReference type="NCBI Taxonomy" id="2100421"/>
    <lineage>
        <taxon>Viruses</taxon>
        <taxon>Duplodnaviria</taxon>
        <taxon>Heunggongvirae</taxon>
        <taxon>Uroviricota</taxon>
        <taxon>Caudoviricetes</taxon>
        <taxon>Peduoviridae</taxon>
        <taxon>Maltschvirus</taxon>
        <taxon>Maltschvirus maltsch</taxon>
    </lineage>
</organism>
<keyword evidence="1" id="KW-1133">Transmembrane helix</keyword>
<feature type="transmembrane region" description="Helical" evidence="1">
    <location>
        <begin position="6"/>
        <end position="24"/>
    </location>
</feature>
<keyword evidence="1" id="KW-0812">Transmembrane</keyword>
<evidence type="ECO:0000313" key="2">
    <source>
        <dbReference type="EMBL" id="CAB4142247.1"/>
    </source>
</evidence>
<protein>
    <submittedName>
        <fullName evidence="2">Uncharacterized protein</fullName>
    </submittedName>
</protein>
<reference evidence="2" key="1">
    <citation type="submission" date="2020-04" db="EMBL/GenBank/DDBJ databases">
        <authorList>
            <person name="Chiriac C."/>
            <person name="Salcher M."/>
            <person name="Ghai R."/>
            <person name="Kavagutti S V."/>
        </authorList>
    </citation>
    <scope>NUCLEOTIDE SEQUENCE</scope>
</reference>
<name>A0A6J5M9A1_9CAUD</name>
<keyword evidence="1" id="KW-0472">Membrane</keyword>
<accession>A0A6J5M9A1</accession>